<comment type="caution">
    <text evidence="2">The sequence shown here is derived from an EMBL/GenBank/DDBJ whole genome shotgun (WGS) entry which is preliminary data.</text>
</comment>
<reference evidence="2 3" key="1">
    <citation type="submission" date="2024-05" db="EMBL/GenBank/DDBJ databases">
        <title>Genome sequencing and assembly of Indian major carp, Cirrhinus mrigala (Hamilton, 1822).</title>
        <authorList>
            <person name="Mohindra V."/>
            <person name="Chowdhury L.M."/>
            <person name="Lal K."/>
            <person name="Jena J.K."/>
        </authorList>
    </citation>
    <scope>NUCLEOTIDE SEQUENCE [LARGE SCALE GENOMIC DNA]</scope>
    <source>
        <strain evidence="2">CM1030</strain>
        <tissue evidence="2">Blood</tissue>
    </source>
</reference>
<keyword evidence="3" id="KW-1185">Reference proteome</keyword>
<name>A0ABD0QND9_CIRMR</name>
<protein>
    <submittedName>
        <fullName evidence="2">Uncharacterized protein</fullName>
    </submittedName>
</protein>
<feature type="compositionally biased region" description="Polar residues" evidence="1">
    <location>
        <begin position="34"/>
        <end position="43"/>
    </location>
</feature>
<accession>A0ABD0QND9</accession>
<sequence length="55" mass="5773">KSTKPANGSNVRLTISALRLATSKSSRSTRRCLHNNSRGSSSLLHPANPTEPSAG</sequence>
<evidence type="ECO:0000256" key="1">
    <source>
        <dbReference type="SAM" id="MobiDB-lite"/>
    </source>
</evidence>
<evidence type="ECO:0000313" key="3">
    <source>
        <dbReference type="Proteomes" id="UP001529510"/>
    </source>
</evidence>
<feature type="non-terminal residue" evidence="2">
    <location>
        <position position="55"/>
    </location>
</feature>
<dbReference type="Proteomes" id="UP001529510">
    <property type="component" value="Unassembled WGS sequence"/>
</dbReference>
<proteinExistence type="predicted"/>
<evidence type="ECO:0000313" key="2">
    <source>
        <dbReference type="EMBL" id="KAL0187744.1"/>
    </source>
</evidence>
<feature type="non-terminal residue" evidence="2">
    <location>
        <position position="1"/>
    </location>
</feature>
<dbReference type="AlphaFoldDB" id="A0ABD0QND9"/>
<gene>
    <name evidence="2" type="ORF">M9458_014843</name>
</gene>
<feature type="region of interest" description="Disordered" evidence="1">
    <location>
        <begin position="21"/>
        <end position="55"/>
    </location>
</feature>
<organism evidence="2 3">
    <name type="scientific">Cirrhinus mrigala</name>
    <name type="common">Mrigala</name>
    <dbReference type="NCBI Taxonomy" id="683832"/>
    <lineage>
        <taxon>Eukaryota</taxon>
        <taxon>Metazoa</taxon>
        <taxon>Chordata</taxon>
        <taxon>Craniata</taxon>
        <taxon>Vertebrata</taxon>
        <taxon>Euteleostomi</taxon>
        <taxon>Actinopterygii</taxon>
        <taxon>Neopterygii</taxon>
        <taxon>Teleostei</taxon>
        <taxon>Ostariophysi</taxon>
        <taxon>Cypriniformes</taxon>
        <taxon>Cyprinidae</taxon>
        <taxon>Labeoninae</taxon>
        <taxon>Labeonini</taxon>
        <taxon>Cirrhinus</taxon>
    </lineage>
</organism>
<dbReference type="EMBL" id="JAMKFB020000007">
    <property type="protein sequence ID" value="KAL0187744.1"/>
    <property type="molecule type" value="Genomic_DNA"/>
</dbReference>